<evidence type="ECO:0000313" key="1">
    <source>
        <dbReference type="EMBL" id="QPG69103.1"/>
    </source>
</evidence>
<dbReference type="AlphaFoldDB" id="A0A8H2JH03"/>
<dbReference type="RefSeq" id="WP_053855114.1">
    <property type="nucleotide sequence ID" value="NZ_ANBS01000055.1"/>
</dbReference>
<accession>A0A8H2JH03</accession>
<dbReference type="InterPro" id="IPR055637">
    <property type="entry name" value="DUF7213"/>
</dbReference>
<dbReference type="GeneID" id="76728722"/>
<reference evidence="1 3" key="3">
    <citation type="journal article" date="2019" name="Sci. Rep.">
        <title>Insight into the biology of Mycobacterium mucogenicum and Mycobacterium neoaurum clade members.</title>
        <authorList>
            <person name="Behra P.R.K."/>
            <person name="Pettersson B.M.F."/>
            <person name="Ramesh M."/>
            <person name="Dasgupta S."/>
            <person name="Kirsebom L.A."/>
        </authorList>
    </citation>
    <scope>NUCLEOTIDE SEQUENCE [LARGE SCALE GENOMIC DNA]</scope>
    <source>
        <strain evidence="1 3">DSM 44124</strain>
    </source>
</reference>
<evidence type="ECO:0000313" key="2">
    <source>
        <dbReference type="EMBL" id="TLH55626.1"/>
    </source>
</evidence>
<dbReference type="Pfam" id="PF23850">
    <property type="entry name" value="DUF7213"/>
    <property type="match status" value="1"/>
</dbReference>
<dbReference type="EMBL" id="POTL01000001">
    <property type="protein sequence ID" value="TLH55626.1"/>
    <property type="molecule type" value="Genomic_DNA"/>
</dbReference>
<dbReference type="KEGG" id="mmuc:C1S78_027570"/>
<organism evidence="2">
    <name type="scientific">Mycolicibacterium mucogenicum DSM 44124</name>
    <dbReference type="NCBI Taxonomy" id="1226753"/>
    <lineage>
        <taxon>Bacteria</taxon>
        <taxon>Bacillati</taxon>
        <taxon>Actinomycetota</taxon>
        <taxon>Actinomycetes</taxon>
        <taxon>Mycobacteriales</taxon>
        <taxon>Mycobacteriaceae</taxon>
        <taxon>Mycolicibacterium</taxon>
    </lineage>
</organism>
<proteinExistence type="predicted"/>
<reference evidence="1 3" key="2">
    <citation type="journal article" date="2019" name="BMC Evol. Biol.">
        <title>Comparative genomics of Mycobacterium mucogenicum and Mycobacterium neoaurum clade members emphasizing tRNA and non-coding RNA.</title>
        <authorList>
            <person name="Behra P.R.K."/>
            <person name="Pettersson B.M.F."/>
            <person name="Das S."/>
            <person name="Dasgupta S."/>
            <person name="Kirsebom L.A."/>
        </authorList>
    </citation>
    <scope>NUCLEOTIDE SEQUENCE [LARGE SCALE GENOMIC DNA]</scope>
    <source>
        <strain evidence="1 3">DSM 44124</strain>
    </source>
</reference>
<name>A0A8H2JH03_MYCMU</name>
<sequence>MSDEDQLQPRTPETVAAYQALDAAVMELHRLVEARNPEPPAVATDYVLVVGAMYIDSSGDRNGVVEVFPKDGSQPAYVTTGLLDSALRMVNQ</sequence>
<evidence type="ECO:0000313" key="3">
    <source>
        <dbReference type="Proteomes" id="UP000309231"/>
    </source>
</evidence>
<gene>
    <name evidence="1" type="ORF">C1S78_027570</name>
    <name evidence="2" type="ORF">C1S78_27520</name>
</gene>
<dbReference type="EMBL" id="CP062008">
    <property type="protein sequence ID" value="QPG69103.1"/>
    <property type="molecule type" value="Genomic_DNA"/>
</dbReference>
<dbReference type="Proteomes" id="UP000309231">
    <property type="component" value="Chromosome"/>
</dbReference>
<reference evidence="2" key="1">
    <citation type="submission" date="2018-01" db="EMBL/GenBank/DDBJ databases">
        <title>Comparative genomics of Mycobacterium mucogenicum and Mycobacterium neoaurum clade members emphasizing tRNA and non-coding RNA.</title>
        <authorList>
            <person name="Behra P.R.K."/>
            <person name="Pettersson B.M.F."/>
            <person name="Das S."/>
            <person name="Dasgupta S."/>
            <person name="Kirsebom L.A."/>
        </authorList>
    </citation>
    <scope>NUCLEOTIDE SEQUENCE</scope>
    <source>
        <strain evidence="2">DSM 44124</strain>
    </source>
</reference>
<keyword evidence="3" id="KW-1185">Reference proteome</keyword>
<protein>
    <submittedName>
        <fullName evidence="2">Uncharacterized protein</fullName>
    </submittedName>
</protein>